<dbReference type="PANTHER" id="PTHR43002">
    <property type="entry name" value="GLYCOGEN DEBRANCHING ENZYME"/>
    <property type="match status" value="1"/>
</dbReference>
<dbReference type="InterPro" id="IPR048650">
    <property type="entry name" value="ISOA1-3-like_C"/>
</dbReference>
<sequence>MKLVHHLDSDGENYSTMMRTVKVAMMDAMTTSVGIVELKEAYAIPEPKTFSNNFLPRIGETSDANINALRSRQMKNFHLALMVSQGTPMMLMGDEYGHTRYGNNNSYGHDTAINNFQWGQLEARKNDHFRFFSKMIKFRLSHNVLRKESFIEKNDITWLEDNWHNEESRFLAFILHDGNGGDIYLAFNAHHFSIKTAIPSPPRNRSWYRVVDTNLKSPDDFVTEGVSGISETYDVAPYSAILLEAKQ</sequence>
<dbReference type="HOGENOM" id="CLU_1126140_0_0_1"/>
<dbReference type="eggNOG" id="KOG0470">
    <property type="taxonomic scope" value="Eukaryota"/>
</dbReference>
<dbReference type="InterPro" id="IPR013780">
    <property type="entry name" value="Glyco_hydro_b"/>
</dbReference>
<dbReference type="EnsemblPlants" id="PGSC0003DMT400018766">
    <property type="protein sequence ID" value="PGSC0003DMT400018766"/>
    <property type="gene ID" value="PGSC0003DMG402007274"/>
</dbReference>
<evidence type="ECO:0000313" key="3">
    <source>
        <dbReference type="Proteomes" id="UP000011115"/>
    </source>
</evidence>
<keyword evidence="3" id="KW-1185">Reference proteome</keyword>
<name>M1AB41_SOLTU</name>
<evidence type="ECO:0000313" key="2">
    <source>
        <dbReference type="EnsemblPlants" id="PGSC0003DMT400018766"/>
    </source>
</evidence>
<dbReference type="Gramene" id="PGSC0003DMT400018766">
    <property type="protein sequence ID" value="PGSC0003DMT400018766"/>
    <property type="gene ID" value="PGSC0003DMG402007274"/>
</dbReference>
<evidence type="ECO:0000259" key="1">
    <source>
        <dbReference type="Pfam" id="PF21156"/>
    </source>
</evidence>
<dbReference type="SUPFAM" id="SSF51445">
    <property type="entry name" value="(Trans)glycosidases"/>
    <property type="match status" value="1"/>
</dbReference>
<organism evidence="2 3">
    <name type="scientific">Solanum tuberosum</name>
    <name type="common">Potato</name>
    <dbReference type="NCBI Taxonomy" id="4113"/>
    <lineage>
        <taxon>Eukaryota</taxon>
        <taxon>Viridiplantae</taxon>
        <taxon>Streptophyta</taxon>
        <taxon>Embryophyta</taxon>
        <taxon>Tracheophyta</taxon>
        <taxon>Spermatophyta</taxon>
        <taxon>Magnoliopsida</taxon>
        <taxon>eudicotyledons</taxon>
        <taxon>Gunneridae</taxon>
        <taxon>Pentapetalae</taxon>
        <taxon>asterids</taxon>
        <taxon>lamiids</taxon>
        <taxon>Solanales</taxon>
        <taxon>Solanaceae</taxon>
        <taxon>Solanoideae</taxon>
        <taxon>Solaneae</taxon>
        <taxon>Solanum</taxon>
    </lineage>
</organism>
<reference evidence="3" key="1">
    <citation type="journal article" date="2011" name="Nature">
        <title>Genome sequence and analysis of the tuber crop potato.</title>
        <authorList>
            <consortium name="The Potato Genome Sequencing Consortium"/>
        </authorList>
    </citation>
    <scope>NUCLEOTIDE SEQUENCE [LARGE SCALE GENOMIC DNA]</scope>
    <source>
        <strain evidence="3">cv. DM1-3 516 R44</strain>
    </source>
</reference>
<protein>
    <submittedName>
        <fullName evidence="2">Isoamylase isoform 3</fullName>
    </submittedName>
</protein>
<dbReference type="Gene3D" id="3.20.20.80">
    <property type="entry name" value="Glycosidases"/>
    <property type="match status" value="1"/>
</dbReference>
<dbReference type="ExpressionAtlas" id="M1AB41">
    <property type="expression patterns" value="baseline"/>
</dbReference>
<feature type="domain" description="Isoamylase 1-3-like C-terminal" evidence="1">
    <location>
        <begin position="164"/>
        <end position="225"/>
    </location>
</feature>
<dbReference type="Pfam" id="PF21156">
    <property type="entry name" value="ISOA1-3_C"/>
    <property type="match status" value="1"/>
</dbReference>
<reference evidence="2" key="2">
    <citation type="submission" date="2015-06" db="UniProtKB">
        <authorList>
            <consortium name="EnsemblPlants"/>
        </authorList>
    </citation>
    <scope>IDENTIFICATION</scope>
    <source>
        <strain evidence="2">DM1-3 516 R44</strain>
    </source>
</reference>
<dbReference type="AlphaFoldDB" id="M1AB41"/>
<dbReference type="STRING" id="4113.M1AB41"/>
<accession>M1AB41</accession>
<dbReference type="InParanoid" id="M1AB41"/>
<dbReference type="InterPro" id="IPR017853">
    <property type="entry name" value="GH"/>
</dbReference>
<dbReference type="OMA" id="HARKESH"/>
<dbReference type="Proteomes" id="UP000011115">
    <property type="component" value="Unassembled WGS sequence"/>
</dbReference>
<dbReference type="PaxDb" id="4113-PGSC0003DMT400018766"/>
<proteinExistence type="predicted"/>
<dbReference type="Gene3D" id="2.60.40.1180">
    <property type="entry name" value="Golgi alpha-mannosidase II"/>
    <property type="match status" value="1"/>
</dbReference>
<dbReference type="SUPFAM" id="SSF51011">
    <property type="entry name" value="Glycosyl hydrolase domain"/>
    <property type="match status" value="1"/>
</dbReference>